<accession>A0A059G7F4</accession>
<dbReference type="STRING" id="1280953.HOC_08724"/>
<dbReference type="OrthoDB" id="9799456at2"/>
<dbReference type="RefSeq" id="WP_035537611.1">
    <property type="nucleotide sequence ID" value="NZ_ARYL01000011.1"/>
</dbReference>
<dbReference type="InterPro" id="IPR009325">
    <property type="entry name" value="DUF983"/>
</dbReference>
<feature type="transmembrane region" description="Helical" evidence="1">
    <location>
        <begin position="82"/>
        <end position="101"/>
    </location>
</feature>
<keyword evidence="1" id="KW-0812">Transmembrane</keyword>
<proteinExistence type="predicted"/>
<comment type="caution">
    <text evidence="2">The sequence shown here is derived from an EMBL/GenBank/DDBJ whole genome shotgun (WGS) entry which is preliminary data.</text>
</comment>
<evidence type="ECO:0000256" key="1">
    <source>
        <dbReference type="SAM" id="Phobius"/>
    </source>
</evidence>
<evidence type="ECO:0000313" key="2">
    <source>
        <dbReference type="EMBL" id="KDA02767.1"/>
    </source>
</evidence>
<protein>
    <recommendedName>
        <fullName evidence="4">DUF983 domain-containing protein</fullName>
    </recommendedName>
</protein>
<keyword evidence="1" id="KW-1133">Transmembrane helix</keyword>
<dbReference type="AlphaFoldDB" id="A0A059G7F4"/>
<keyword evidence="1" id="KW-0472">Membrane</keyword>
<organism evidence="2 3">
    <name type="scientific">Hyphomonas oceanitis SCH89</name>
    <dbReference type="NCBI Taxonomy" id="1280953"/>
    <lineage>
        <taxon>Bacteria</taxon>
        <taxon>Pseudomonadati</taxon>
        <taxon>Pseudomonadota</taxon>
        <taxon>Alphaproteobacteria</taxon>
        <taxon>Hyphomonadales</taxon>
        <taxon>Hyphomonadaceae</taxon>
        <taxon>Hyphomonas</taxon>
    </lineage>
</organism>
<dbReference type="Pfam" id="PF06170">
    <property type="entry name" value="DUF983"/>
    <property type="match status" value="1"/>
</dbReference>
<evidence type="ECO:0000313" key="3">
    <source>
        <dbReference type="Proteomes" id="UP000024942"/>
    </source>
</evidence>
<gene>
    <name evidence="2" type="ORF">HOC_08724</name>
</gene>
<sequence length="121" mass="13066">MTQPTDPGLKPILRGLRGRCPACGKGRLFSGYLRQEPACSHCGEPTGLIRAEDGPPWLTVLILGPVLAPLSFMVSMKSPAPLWISLIALGAFAIGAVLFLLPRIKGGFIGLLWRMQQKEQT</sequence>
<evidence type="ECO:0008006" key="4">
    <source>
        <dbReference type="Google" id="ProtNLM"/>
    </source>
</evidence>
<dbReference type="eggNOG" id="COG5349">
    <property type="taxonomic scope" value="Bacteria"/>
</dbReference>
<dbReference type="Proteomes" id="UP000024942">
    <property type="component" value="Unassembled WGS sequence"/>
</dbReference>
<dbReference type="EMBL" id="ARYL01000011">
    <property type="protein sequence ID" value="KDA02767.1"/>
    <property type="molecule type" value="Genomic_DNA"/>
</dbReference>
<reference evidence="2 3" key="1">
    <citation type="journal article" date="2014" name="Antonie Van Leeuwenhoek">
        <title>Hyphomonas beringensis sp. nov. and Hyphomonas chukchiensis sp. nov., isolated from surface seawater of the Bering Sea and Chukchi Sea.</title>
        <authorList>
            <person name="Li C."/>
            <person name="Lai Q."/>
            <person name="Li G."/>
            <person name="Dong C."/>
            <person name="Wang J."/>
            <person name="Liao Y."/>
            <person name="Shao Z."/>
        </authorList>
    </citation>
    <scope>NUCLEOTIDE SEQUENCE [LARGE SCALE GENOMIC DNA]</scope>
    <source>
        <strain evidence="2 3">SCH89</strain>
    </source>
</reference>
<keyword evidence="3" id="KW-1185">Reference proteome</keyword>
<dbReference type="PATRIC" id="fig|1280953.3.peg.1764"/>
<name>A0A059G7F4_9PROT</name>